<proteinExistence type="predicted"/>
<sequence length="133" mass="14526">MPTIQFDVLVPPADATTVRDTFQNALDILADKDKITSGAVTMQEAPDVDDAVVQQLHANHRNDHDGAELADATVHRYQIVVDGVVSSYNQLAMGLSRVLTPAATLPNDPLAEISREADFEMPATYPWTVEIVR</sequence>
<evidence type="ECO:0000313" key="2">
    <source>
        <dbReference type="Proteomes" id="UP000015388"/>
    </source>
</evidence>
<dbReference type="OrthoDB" id="4773472at2"/>
<reference evidence="1 2" key="1">
    <citation type="submission" date="2012-11" db="EMBL/GenBank/DDBJ databases">
        <title>The complete genome sequence of Corynebacterium maris Coryn-1 (=DSM 45190).</title>
        <authorList>
            <person name="Schaffert L."/>
            <person name="Albersmeier A."/>
            <person name="Kalinowski J."/>
            <person name="Ruckert C."/>
        </authorList>
    </citation>
    <scope>NUCLEOTIDE SEQUENCE [LARGE SCALE GENOMIC DNA]</scope>
    <source>
        <strain evidence="2">Coryn-1</strain>
    </source>
</reference>
<organism evidence="1 2">
    <name type="scientific">Corynebacterium maris DSM 45190</name>
    <dbReference type="NCBI Taxonomy" id="1224163"/>
    <lineage>
        <taxon>Bacteria</taxon>
        <taxon>Bacillati</taxon>
        <taxon>Actinomycetota</taxon>
        <taxon>Actinomycetes</taxon>
        <taxon>Mycobacteriales</taxon>
        <taxon>Corynebacteriaceae</taxon>
        <taxon>Corynebacterium</taxon>
    </lineage>
</organism>
<dbReference type="KEGG" id="cmd:B841_08415"/>
<dbReference type="HOGENOM" id="CLU_153744_0_0_11"/>
<gene>
    <name evidence="1" type="ORF">B841_08415</name>
</gene>
<dbReference type="RefSeq" id="WP_020935089.1">
    <property type="nucleotide sequence ID" value="NC_021915.1"/>
</dbReference>
<protein>
    <submittedName>
        <fullName evidence="1">Uncharacterized protein</fullName>
    </submittedName>
</protein>
<evidence type="ECO:0000313" key="1">
    <source>
        <dbReference type="EMBL" id="AGS35156.1"/>
    </source>
</evidence>
<dbReference type="Proteomes" id="UP000015388">
    <property type="component" value="Chromosome"/>
</dbReference>
<dbReference type="eggNOG" id="ENOG5031JG8">
    <property type="taxonomic scope" value="Bacteria"/>
</dbReference>
<dbReference type="PATRIC" id="fig|1224163.3.peg.1691"/>
<name>S5TJU3_9CORY</name>
<dbReference type="AlphaFoldDB" id="S5TJU3"/>
<accession>S5TJU3</accession>
<dbReference type="EMBL" id="CP003924">
    <property type="protein sequence ID" value="AGS35156.1"/>
    <property type="molecule type" value="Genomic_DNA"/>
</dbReference>
<dbReference type="STRING" id="1224163.B841_08415"/>
<keyword evidence="2" id="KW-1185">Reference proteome</keyword>